<name>A0ABU1NUI9_9BACL</name>
<evidence type="ECO:0000313" key="1">
    <source>
        <dbReference type="EMBL" id="MDR6551146.1"/>
    </source>
</evidence>
<organism evidence="1 2">
    <name type="scientific">Paenibacillus qinlingensis</name>
    <dbReference type="NCBI Taxonomy" id="1837343"/>
    <lineage>
        <taxon>Bacteria</taxon>
        <taxon>Bacillati</taxon>
        <taxon>Bacillota</taxon>
        <taxon>Bacilli</taxon>
        <taxon>Bacillales</taxon>
        <taxon>Paenibacillaceae</taxon>
        <taxon>Paenibacillus</taxon>
    </lineage>
</organism>
<proteinExistence type="predicted"/>
<dbReference type="EMBL" id="JAVDSB010000003">
    <property type="protein sequence ID" value="MDR6551146.1"/>
    <property type="molecule type" value="Genomic_DNA"/>
</dbReference>
<accession>A0ABU1NUI9</accession>
<evidence type="ECO:0000313" key="2">
    <source>
        <dbReference type="Proteomes" id="UP001267290"/>
    </source>
</evidence>
<keyword evidence="2" id="KW-1185">Reference proteome</keyword>
<gene>
    <name evidence="1" type="ORF">J2736_002333</name>
</gene>
<protein>
    <submittedName>
        <fullName evidence="1">Amidophosphoribosyltransferase</fullName>
    </submittedName>
</protein>
<dbReference type="Proteomes" id="UP001267290">
    <property type="component" value="Unassembled WGS sequence"/>
</dbReference>
<comment type="caution">
    <text evidence="1">The sequence shown here is derived from an EMBL/GenBank/DDBJ whole genome shotgun (WGS) entry which is preliminary data.</text>
</comment>
<reference evidence="1 2" key="1">
    <citation type="submission" date="2023-07" db="EMBL/GenBank/DDBJ databases">
        <title>Sorghum-associated microbial communities from plants grown in Nebraska, USA.</title>
        <authorList>
            <person name="Schachtman D."/>
        </authorList>
    </citation>
    <scope>NUCLEOTIDE SEQUENCE [LARGE SCALE GENOMIC DNA]</scope>
    <source>
        <strain evidence="1 2">CC258</strain>
    </source>
</reference>
<sequence>MITCKSCSKPTELQMQRCSHCGAMLSYTVAEKFDLMAEMVEQALKQELEARRRLKH</sequence>